<dbReference type="SUPFAM" id="SSF52200">
    <property type="entry name" value="Toll/Interleukin receptor TIR domain"/>
    <property type="match status" value="1"/>
</dbReference>
<feature type="domain" description="TIR" evidence="5">
    <location>
        <begin position="65"/>
        <end position="231"/>
    </location>
</feature>
<dbReference type="PANTHER" id="PTHR11017:SF305">
    <property type="entry name" value="TMV RESISTANCE PROTEIN N-LIKE"/>
    <property type="match status" value="1"/>
</dbReference>
<protein>
    <submittedName>
        <fullName evidence="7">TMV resistance protein N-like</fullName>
    </submittedName>
</protein>
<dbReference type="RefSeq" id="XP_011016381.1">
    <property type="nucleotide sequence ID" value="XM_011018079.1"/>
</dbReference>
<dbReference type="SMART" id="SM00255">
    <property type="entry name" value="TIR"/>
    <property type="match status" value="1"/>
</dbReference>
<dbReference type="Gene3D" id="3.80.10.10">
    <property type="entry name" value="Ribonuclease Inhibitor"/>
    <property type="match status" value="2"/>
</dbReference>
<evidence type="ECO:0000259" key="5">
    <source>
        <dbReference type="PROSITE" id="PS50104"/>
    </source>
</evidence>
<dbReference type="InterPro" id="IPR000157">
    <property type="entry name" value="TIR_dom"/>
</dbReference>
<dbReference type="SUPFAM" id="SSF52058">
    <property type="entry name" value="L domain-like"/>
    <property type="match status" value="1"/>
</dbReference>
<dbReference type="InterPro" id="IPR042197">
    <property type="entry name" value="Apaf_helical"/>
</dbReference>
<accession>A0AAJ6XF96</accession>
<evidence type="ECO:0000313" key="6">
    <source>
        <dbReference type="Proteomes" id="UP000694918"/>
    </source>
</evidence>
<evidence type="ECO:0000256" key="4">
    <source>
        <dbReference type="ARBA" id="ARBA00023027"/>
    </source>
</evidence>
<dbReference type="Gene3D" id="3.40.50.300">
    <property type="entry name" value="P-loop containing nucleotide triphosphate hydrolases"/>
    <property type="match status" value="1"/>
</dbReference>
<dbReference type="InterPro" id="IPR058192">
    <property type="entry name" value="WHD_ROQ1-like"/>
</dbReference>
<dbReference type="Pfam" id="PF00931">
    <property type="entry name" value="NB-ARC"/>
    <property type="match status" value="1"/>
</dbReference>
<dbReference type="InterPro" id="IPR044974">
    <property type="entry name" value="Disease_R_plants"/>
</dbReference>
<dbReference type="InterPro" id="IPR036390">
    <property type="entry name" value="WH_DNA-bd_sf"/>
</dbReference>
<dbReference type="Pfam" id="PF01582">
    <property type="entry name" value="TIR"/>
    <property type="match status" value="1"/>
</dbReference>
<dbReference type="InterPro" id="IPR035897">
    <property type="entry name" value="Toll_tir_struct_dom_sf"/>
</dbReference>
<dbReference type="InterPro" id="IPR027417">
    <property type="entry name" value="P-loop_NTPase"/>
</dbReference>
<dbReference type="GO" id="GO:0006952">
    <property type="term" value="P:defense response"/>
    <property type="evidence" value="ECO:0007669"/>
    <property type="project" value="UniProtKB-KW"/>
</dbReference>
<keyword evidence="4" id="KW-0520">NAD</keyword>
<dbReference type="InterPro" id="IPR032675">
    <property type="entry name" value="LRR_dom_sf"/>
</dbReference>
<evidence type="ECO:0000256" key="2">
    <source>
        <dbReference type="ARBA" id="ARBA00022737"/>
    </source>
</evidence>
<keyword evidence="1" id="KW-0433">Leucine-rich repeat</keyword>
<dbReference type="GO" id="GO:0043531">
    <property type="term" value="F:ADP binding"/>
    <property type="evidence" value="ECO:0007669"/>
    <property type="project" value="InterPro"/>
</dbReference>
<dbReference type="SUPFAM" id="SSF46785">
    <property type="entry name" value="Winged helix' DNA-binding domain"/>
    <property type="match status" value="1"/>
</dbReference>
<keyword evidence="6" id="KW-1185">Reference proteome</keyword>
<evidence type="ECO:0000313" key="7">
    <source>
        <dbReference type="RefSeq" id="XP_011016381.1"/>
    </source>
</evidence>
<dbReference type="KEGG" id="peu:105119888"/>
<dbReference type="GO" id="GO:0007165">
    <property type="term" value="P:signal transduction"/>
    <property type="evidence" value="ECO:0007669"/>
    <property type="project" value="InterPro"/>
</dbReference>
<dbReference type="SUPFAM" id="SSF52540">
    <property type="entry name" value="P-loop containing nucleoside triphosphate hydrolases"/>
    <property type="match status" value="1"/>
</dbReference>
<dbReference type="Proteomes" id="UP000694918">
    <property type="component" value="Unplaced"/>
</dbReference>
<keyword evidence="3" id="KW-0611">Plant defense</keyword>
<dbReference type="PRINTS" id="PR00364">
    <property type="entry name" value="DISEASERSIST"/>
</dbReference>
<dbReference type="InterPro" id="IPR002182">
    <property type="entry name" value="NB-ARC"/>
</dbReference>
<evidence type="ECO:0000256" key="1">
    <source>
        <dbReference type="ARBA" id="ARBA00022614"/>
    </source>
</evidence>
<keyword evidence="2" id="KW-0677">Repeat</keyword>
<dbReference type="PROSITE" id="PS50104">
    <property type="entry name" value="TIR"/>
    <property type="match status" value="1"/>
</dbReference>
<dbReference type="Gene3D" id="1.10.8.430">
    <property type="entry name" value="Helical domain of apoptotic protease-activating factors"/>
    <property type="match status" value="1"/>
</dbReference>
<proteinExistence type="predicted"/>
<evidence type="ECO:0000256" key="3">
    <source>
        <dbReference type="ARBA" id="ARBA00022821"/>
    </source>
</evidence>
<sequence length="948" mass="108914">MAHTTATSEAYFPTILSIYLFEITFSLPSALTSEDYRSLKSLIFARLEMAAGKYQESYSSRFANCKYQVFLTFRGEDTRKNFTDHLSKALVDAGFHTFRDDDEIRRGKNIQLELQKAIQQSKIAIIVFSKNHASSRWCLDELVMIMERKRNADCIVFPVFYHVDPSEVRNQTGSFAAAFVEHEKHFKEEMERVNGWRIALKEVANLAGMDLRDGYEAQFIQSIVENVSKNLDPKIFYVPLHFIGRDALVQDINSWLQDGSHGAAIALLYGIGGVGKTAIAKSVFNQNYYKFEGKSFLSNFRSKDIVCLQRQLLFDIINKTVEINDPDEGILKIKDALCCRRTLIVLDDVDKRDQFNKIIVMQNWLCKGSKIIVTTRNKGLLSGNDIEWARCKVEPLDDEKSLELFSWNAFGQADPVDGFVEDSWRIVHHCNGLPLALGVIGSSLSGKERELWESALQQMEVIPNIEVHKVLRISYDFLDGDYPKNLFLDIACFFNGMDVDDAVRILDGLDKGARFGIDNLIDRCLVEINSDQRLWMHQLVRDIGREIARQESPKCQRIWHHGDAFTVLKGTTDAEKLRGLAIDMHALMEDHYAEVVCTDSMVCRKRRRLNFFQQWLSDFSDGGKLQTSQTSLFPILSTDTFTKMPDVKFLQLNYTNFHGSFEHFPKNLRWLCWHGLSWSSIPNHICLEKLVVLDLSRSCLVDAWKGKPFLPKLKILDLRHSRDLIRTPDFSGLPALEKLILEDCIRLVQIHESIGDLQRLLILNVRNCTSLMELPEEMSRMTSLQELVLDGCSNLNSLNMELEHHQGRKLLQSDGIVASFITSLPLKLFFAFRFSTRKMLRFTLFSLPRFLESLDLSGTPIRFLPENIKDLGLLRNLYLRNCKMLQALPELPSHLDSLDVSFCYSLQRFSNRISWTVGDGCDHLAEFQDRIKQELIQWFSLSIEATSF</sequence>
<organism evidence="6 7">
    <name type="scientific">Populus euphratica</name>
    <name type="common">Euphrates poplar</name>
    <dbReference type="NCBI Taxonomy" id="75702"/>
    <lineage>
        <taxon>Eukaryota</taxon>
        <taxon>Viridiplantae</taxon>
        <taxon>Streptophyta</taxon>
        <taxon>Embryophyta</taxon>
        <taxon>Tracheophyta</taxon>
        <taxon>Spermatophyta</taxon>
        <taxon>Magnoliopsida</taxon>
        <taxon>eudicotyledons</taxon>
        <taxon>Gunneridae</taxon>
        <taxon>Pentapetalae</taxon>
        <taxon>rosids</taxon>
        <taxon>fabids</taxon>
        <taxon>Malpighiales</taxon>
        <taxon>Salicaceae</taxon>
        <taxon>Saliceae</taxon>
        <taxon>Populus</taxon>
    </lineage>
</organism>
<dbReference type="AlphaFoldDB" id="A0AAJ6XF96"/>
<gene>
    <name evidence="7" type="primary">LOC105119888</name>
</gene>
<dbReference type="Pfam" id="PF23282">
    <property type="entry name" value="WHD_ROQ1"/>
    <property type="match status" value="1"/>
</dbReference>
<dbReference type="Gene3D" id="3.40.50.10140">
    <property type="entry name" value="Toll/interleukin-1 receptor homology (TIR) domain"/>
    <property type="match status" value="1"/>
</dbReference>
<dbReference type="FunFam" id="3.40.50.10140:FF:000007">
    <property type="entry name" value="Disease resistance protein (TIR-NBS-LRR class)"/>
    <property type="match status" value="1"/>
</dbReference>
<dbReference type="GeneID" id="105119888"/>
<dbReference type="PANTHER" id="PTHR11017">
    <property type="entry name" value="LEUCINE-RICH REPEAT-CONTAINING PROTEIN"/>
    <property type="match status" value="1"/>
</dbReference>
<name>A0AAJ6XF96_POPEU</name>
<reference evidence="7" key="1">
    <citation type="submission" date="2025-08" db="UniProtKB">
        <authorList>
            <consortium name="RefSeq"/>
        </authorList>
    </citation>
    <scope>IDENTIFICATION</scope>
</reference>